<accession>A0A919JQ32</accession>
<dbReference type="AlphaFoldDB" id="A0A919JQ32"/>
<keyword evidence="1" id="KW-0732">Signal</keyword>
<evidence type="ECO:0000313" key="3">
    <source>
        <dbReference type="Proteomes" id="UP000636960"/>
    </source>
</evidence>
<sequence>MPFTPRRIASKLIAVSAGLAIIAGTNLALAGAAAAAVAGPGTLPKPAVAGPGDAPLGGVVPGRTGTAITASAEVQSLHRDRTLARVRSGGDSIAAVEHPAAGVYFSGLTTSAGIRATHSVFYGTGDRTVSTDVLYAPTVQPPSSACIEITTAYTPRYPVVWAWDWCAQGNSGVAKEIRIDANFVATYTTAVNGLPAYSVDISKTNASNNTWTAYLYNFASGTWDTFWTRSGTSQIGNNGWDVFEPYVTRNPSTGVGYYCESMTGRKFEATAIQVKINNAWTNAAPENRASRYSLDLTCGSRLTWSQPALHAWSATIN</sequence>
<dbReference type="RefSeq" id="WP_203778894.1">
    <property type="nucleotide sequence ID" value="NZ_BOMV01000005.1"/>
</dbReference>
<name>A0A919JQ32_9ACTN</name>
<gene>
    <name evidence="2" type="ORF">Ari01nite_05110</name>
</gene>
<feature type="chain" id="PRO_5038349239" evidence="1">
    <location>
        <begin position="31"/>
        <end position="317"/>
    </location>
</feature>
<evidence type="ECO:0000256" key="1">
    <source>
        <dbReference type="SAM" id="SignalP"/>
    </source>
</evidence>
<dbReference type="Proteomes" id="UP000636960">
    <property type="component" value="Unassembled WGS sequence"/>
</dbReference>
<organism evidence="2 3">
    <name type="scientific">Paractinoplanes rishiriensis</name>
    <dbReference type="NCBI Taxonomy" id="1050105"/>
    <lineage>
        <taxon>Bacteria</taxon>
        <taxon>Bacillati</taxon>
        <taxon>Actinomycetota</taxon>
        <taxon>Actinomycetes</taxon>
        <taxon>Micromonosporales</taxon>
        <taxon>Micromonosporaceae</taxon>
        <taxon>Paractinoplanes</taxon>
    </lineage>
</organism>
<reference evidence="2" key="1">
    <citation type="submission" date="2021-01" db="EMBL/GenBank/DDBJ databases">
        <title>Whole genome shotgun sequence of Actinoplanes rishiriensis NBRC 108556.</title>
        <authorList>
            <person name="Komaki H."/>
            <person name="Tamura T."/>
        </authorList>
    </citation>
    <scope>NUCLEOTIDE SEQUENCE</scope>
    <source>
        <strain evidence="2">NBRC 108556</strain>
    </source>
</reference>
<dbReference type="EMBL" id="BOMV01000005">
    <property type="protein sequence ID" value="GIE93046.1"/>
    <property type="molecule type" value="Genomic_DNA"/>
</dbReference>
<comment type="caution">
    <text evidence="2">The sequence shown here is derived from an EMBL/GenBank/DDBJ whole genome shotgun (WGS) entry which is preliminary data.</text>
</comment>
<proteinExistence type="predicted"/>
<keyword evidence="3" id="KW-1185">Reference proteome</keyword>
<protein>
    <submittedName>
        <fullName evidence="2">Uncharacterized protein</fullName>
    </submittedName>
</protein>
<evidence type="ECO:0000313" key="2">
    <source>
        <dbReference type="EMBL" id="GIE93046.1"/>
    </source>
</evidence>
<feature type="signal peptide" evidence="1">
    <location>
        <begin position="1"/>
        <end position="30"/>
    </location>
</feature>